<dbReference type="EMBL" id="JNBY01000093">
    <property type="protein sequence ID" value="KDN84418.1"/>
    <property type="molecule type" value="Genomic_DNA"/>
</dbReference>
<dbReference type="InterPro" id="IPR019734">
    <property type="entry name" value="TPR_rpt"/>
</dbReference>
<dbReference type="InterPro" id="IPR041664">
    <property type="entry name" value="AAA_16"/>
</dbReference>
<dbReference type="RefSeq" id="WP_051653246.1">
    <property type="nucleotide sequence ID" value="NZ_KK853997.1"/>
</dbReference>
<feature type="compositionally biased region" description="Basic and acidic residues" evidence="1">
    <location>
        <begin position="273"/>
        <end position="283"/>
    </location>
</feature>
<comment type="caution">
    <text evidence="3">The sequence shown here is derived from an EMBL/GenBank/DDBJ whole genome shotgun (WGS) entry which is preliminary data.</text>
</comment>
<feature type="domain" description="Orc1-like AAA ATPase" evidence="2">
    <location>
        <begin position="12"/>
        <end position="157"/>
    </location>
</feature>
<dbReference type="OrthoDB" id="4571976at2"/>
<dbReference type="Pfam" id="PF13374">
    <property type="entry name" value="TPR_10"/>
    <property type="match status" value="1"/>
</dbReference>
<evidence type="ECO:0000256" key="1">
    <source>
        <dbReference type="SAM" id="MobiDB-lite"/>
    </source>
</evidence>
<reference evidence="3 4" key="1">
    <citation type="submission" date="2014-05" db="EMBL/GenBank/DDBJ databases">
        <title>Draft Genome Sequence of Kitasatospora cheerisanensis KCTC 2395.</title>
        <authorList>
            <person name="Nam D.H."/>
        </authorList>
    </citation>
    <scope>NUCLEOTIDE SEQUENCE [LARGE SCALE GENOMIC DNA]</scope>
    <source>
        <strain evidence="3 4">KCTC 2395</strain>
    </source>
</reference>
<feature type="region of interest" description="Disordered" evidence="1">
    <location>
        <begin position="272"/>
        <end position="291"/>
    </location>
</feature>
<organism evidence="3 4">
    <name type="scientific">Kitasatospora cheerisanensis KCTC 2395</name>
    <dbReference type="NCBI Taxonomy" id="1348663"/>
    <lineage>
        <taxon>Bacteria</taxon>
        <taxon>Bacillati</taxon>
        <taxon>Actinomycetota</taxon>
        <taxon>Actinomycetes</taxon>
        <taxon>Kitasatosporales</taxon>
        <taxon>Streptomycetaceae</taxon>
        <taxon>Kitasatospora</taxon>
    </lineage>
</organism>
<sequence length="1419" mass="150467">MTARQDTGDELFVGRRRALAELVGWLGRGEEGLFLLTGGPGCGKSALLGRLDRLADPGARARLIARGELRAGDPDPGERGVDALVPLRGLTNRQVAAALAARLALPEPRTPAEALALLAAGRHRPGRPPVLLLDGLDEAAEAPERLVEELLDPLSRLATVVVGLRSDLLRRLSAATPETAAQSVLRKARLLDLDQDPETEADLARYLRLRLTAAGRTAADADEAARSLAGLCVGSGGGFLFAHLLSTLATAEPEDGRPAGRPDSVEAAFARMLDARPPRRPDGTRPPGALRTPLTALAWSRGAGLPADEVWAAMATALEETGRTWSVEDVRLVVEHHGHLLVSTTDASGTVHRLSHEVLARHLLDRTWNPPARDGEPPALAITRALADLTLDRCAGQQPPAPVHRYVADHLADHAADAGTAGVSLLRAAAETAPAVFRPVLASALERFAVRLSHRGERWSAVAPADEAVALRRILAGTYTPDAVRELADSLVVLADVQAGAGDRFGALLAASEAVSVRRGLAAADPAAFLAELAAALRTLAERQAEMGDRASALSSATESVDLLRELNAANPTAYRPTLAGALNNLSVRQADAGDRRSALATATRAAALYREVVAAEGRGFLPGLAHALGNLATCRSKAGERLSALAPARESVELLRGLAQEEPARFLPDLAGRLSTLGSVLALNGDRAQALAATTEAAALMRGLADSDRETFRPDLAGILDSLAVRQAQVGDREGALATVQEAAVLYRELAASHPDAFLPELARTLNSLAVRQAQVGDREGALATVQEAAVLYRELAASHPDAFLPELAGVLNNLGNALARVGEHQVALDTAREATGLCRRLAETDPDAFLPTLAGALNNLGNRLARVGEHRAALDAVREAGRLRQVLAERNPNAFLPELARTLNNLGNRLSRVGEHRAALDATTEAALIYRQLVDSGPDAFLPSLAGALSNLGNRLARVGEHRAALDATQEATALRRRLAEANPNAFLAELARTLNDLGDRLARVGEHRAALDALTEAAALHGELPDTEREVSLGRLVAGVNHLAERLHGEAGAGQALAVYDAVERSLGRAAAEARRLGYERAAFRIRTGEPGAGAEELIPLLSAEPAEAADAYTRQLCRSALRTLATGSPEGARLVSAAWARAGHGPEPGWLRIDEESLALVDAWMACPTWTDSQAFWEAHETALRTARVQAALGERALLEPDLVDLHRVLLDRAAERGAEEAFRPFVLGELAADWMAAPDWRRSGGFLAEHADRLLHPDAAAALGDSTEPEVLVHLALLRLAGALGVPGAYACVEDRAALHRQVQHTLRGADAELLAACAVLERFVFQDEFAGAVHESAAAVLERRPWALRAESDAPVDDTTRNRTAAEIAELRRRRPELADELGRLLDLVLAEGAPVTVPRPRRQPSDRTASRP</sequence>
<keyword evidence="4" id="KW-1185">Reference proteome</keyword>
<dbReference type="InterPro" id="IPR027417">
    <property type="entry name" value="P-loop_NTPase"/>
</dbReference>
<proteinExistence type="predicted"/>
<dbReference type="Proteomes" id="UP000027178">
    <property type="component" value="Unassembled WGS sequence"/>
</dbReference>
<dbReference type="PATRIC" id="fig|1348663.4.peg.4057"/>
<dbReference type="Pfam" id="PF13191">
    <property type="entry name" value="AAA_16"/>
    <property type="match status" value="1"/>
</dbReference>
<evidence type="ECO:0000313" key="3">
    <source>
        <dbReference type="EMBL" id="KDN84418.1"/>
    </source>
</evidence>
<dbReference type="HOGENOM" id="CLU_263063_0_0_11"/>
<evidence type="ECO:0000313" key="4">
    <source>
        <dbReference type="Proteomes" id="UP000027178"/>
    </source>
</evidence>
<dbReference type="Gene3D" id="1.25.40.10">
    <property type="entry name" value="Tetratricopeptide repeat domain"/>
    <property type="match status" value="4"/>
</dbReference>
<name>A0A066YS85_9ACTN</name>
<accession>A0A066YS85</accession>
<gene>
    <name evidence="3" type="ORF">KCH_42090</name>
</gene>
<dbReference type="PANTHER" id="PTHR19959">
    <property type="entry name" value="KINESIN LIGHT CHAIN"/>
    <property type="match status" value="1"/>
</dbReference>
<dbReference type="SUPFAM" id="SSF48452">
    <property type="entry name" value="TPR-like"/>
    <property type="match status" value="4"/>
</dbReference>
<dbReference type="PANTHER" id="PTHR19959:SF119">
    <property type="entry name" value="FUNGAL LIPASE-LIKE DOMAIN-CONTAINING PROTEIN"/>
    <property type="match status" value="1"/>
</dbReference>
<dbReference type="eggNOG" id="COG0507">
    <property type="taxonomic scope" value="Bacteria"/>
</dbReference>
<dbReference type="InterPro" id="IPR011990">
    <property type="entry name" value="TPR-like_helical_dom_sf"/>
</dbReference>
<dbReference type="SMART" id="SM00028">
    <property type="entry name" value="TPR"/>
    <property type="match status" value="9"/>
</dbReference>
<protein>
    <recommendedName>
        <fullName evidence="2">Orc1-like AAA ATPase domain-containing protein</fullName>
    </recommendedName>
</protein>
<dbReference type="eggNOG" id="COG0457">
    <property type="taxonomic scope" value="Bacteria"/>
</dbReference>
<evidence type="ECO:0000259" key="2">
    <source>
        <dbReference type="Pfam" id="PF13191"/>
    </source>
</evidence>
<dbReference type="SUPFAM" id="SSF52540">
    <property type="entry name" value="P-loop containing nucleoside triphosphate hydrolases"/>
    <property type="match status" value="1"/>
</dbReference>